<evidence type="ECO:0000256" key="2">
    <source>
        <dbReference type="ARBA" id="ARBA00021549"/>
    </source>
</evidence>
<dbReference type="InterPro" id="IPR022346">
    <property type="entry name" value="T2SS_GspH"/>
</dbReference>
<accession>A0A7C9TDV4</accession>
<comment type="subcellular location">
    <subcellularLocation>
        <location evidence="1">Cell inner membrane</location>
        <topology evidence="1">Single-pass membrane protein</topology>
    </subcellularLocation>
</comment>
<dbReference type="Pfam" id="PF12019">
    <property type="entry name" value="GspH"/>
    <property type="match status" value="1"/>
</dbReference>
<keyword evidence="8" id="KW-0472">Membrane</keyword>
<gene>
    <name evidence="12" type="ORF">GZ085_14515</name>
</gene>
<evidence type="ECO:0000256" key="6">
    <source>
        <dbReference type="ARBA" id="ARBA00022692"/>
    </source>
</evidence>
<keyword evidence="4" id="KW-0488">Methylation</keyword>
<comment type="caution">
    <text evidence="12">The sequence shown here is derived from an EMBL/GenBank/DDBJ whole genome shotgun (WGS) entry which is preliminary data.</text>
</comment>
<proteinExistence type="inferred from homology"/>
<dbReference type="SUPFAM" id="SSF54523">
    <property type="entry name" value="Pili subunits"/>
    <property type="match status" value="1"/>
</dbReference>
<dbReference type="Gene3D" id="3.55.40.10">
    <property type="entry name" value="minor pseudopilin epsh domain"/>
    <property type="match status" value="1"/>
</dbReference>
<dbReference type="GO" id="GO:0015628">
    <property type="term" value="P:protein secretion by the type II secretion system"/>
    <property type="evidence" value="ECO:0007669"/>
    <property type="project" value="InterPro"/>
</dbReference>
<dbReference type="GO" id="GO:0005886">
    <property type="term" value="C:plasma membrane"/>
    <property type="evidence" value="ECO:0007669"/>
    <property type="project" value="UniProtKB-SubCell"/>
</dbReference>
<keyword evidence="6" id="KW-0812">Transmembrane</keyword>
<evidence type="ECO:0000313" key="12">
    <source>
        <dbReference type="EMBL" id="NDP49569.1"/>
    </source>
</evidence>
<dbReference type="EMBL" id="JAAFGW010000307">
    <property type="protein sequence ID" value="NDP49569.1"/>
    <property type="molecule type" value="Genomic_DNA"/>
</dbReference>
<dbReference type="Pfam" id="PF07963">
    <property type="entry name" value="N_methyl"/>
    <property type="match status" value="1"/>
</dbReference>
<dbReference type="Proteomes" id="UP000483432">
    <property type="component" value="Unassembled WGS sequence"/>
</dbReference>
<name>A0A7C9TDV4_9PROT</name>
<keyword evidence="5" id="KW-0997">Cell inner membrane</keyword>
<evidence type="ECO:0000256" key="3">
    <source>
        <dbReference type="ARBA" id="ARBA00022475"/>
    </source>
</evidence>
<dbReference type="GO" id="GO:0015627">
    <property type="term" value="C:type II protein secretion system complex"/>
    <property type="evidence" value="ECO:0007669"/>
    <property type="project" value="InterPro"/>
</dbReference>
<organism evidence="12 13">
    <name type="scientific">Sulfuriferula multivorans</name>
    <dbReference type="NCBI Taxonomy" id="1559896"/>
    <lineage>
        <taxon>Bacteria</taxon>
        <taxon>Pseudomonadati</taxon>
        <taxon>Pseudomonadota</taxon>
        <taxon>Betaproteobacteria</taxon>
        <taxon>Nitrosomonadales</taxon>
        <taxon>Sulfuricellaceae</taxon>
        <taxon>Sulfuriferula</taxon>
    </lineage>
</organism>
<protein>
    <recommendedName>
        <fullName evidence="2">Type II secretion system protein H</fullName>
    </recommendedName>
    <alternativeName>
        <fullName evidence="10">General secretion pathway protein H</fullName>
    </alternativeName>
</protein>
<evidence type="ECO:0000256" key="8">
    <source>
        <dbReference type="ARBA" id="ARBA00023136"/>
    </source>
</evidence>
<sequence length="169" mass="19517">MHTHHQRAFSLIELLITLTLLALLASIAMPNFAGWVERNRIETLRNLLQTQINHARASSVLHNRDVVVCGSSDGQNCDNRWDMGWLLHFFDTEKLLSRHRLSAQDRLRWAGFSRKIRFHDNGTAPLGNGRFYFCNNQNEVILQMVLNRQGRLRRVSGLEPDQQVNIGCE</sequence>
<dbReference type="InterPro" id="IPR045584">
    <property type="entry name" value="Pilin-like"/>
</dbReference>
<keyword evidence="7" id="KW-1133">Transmembrane helix</keyword>
<evidence type="ECO:0000256" key="5">
    <source>
        <dbReference type="ARBA" id="ARBA00022519"/>
    </source>
</evidence>
<evidence type="ECO:0000256" key="7">
    <source>
        <dbReference type="ARBA" id="ARBA00022989"/>
    </source>
</evidence>
<dbReference type="NCBIfam" id="TIGR02532">
    <property type="entry name" value="IV_pilin_GFxxxE"/>
    <property type="match status" value="1"/>
</dbReference>
<evidence type="ECO:0000256" key="10">
    <source>
        <dbReference type="ARBA" id="ARBA00030775"/>
    </source>
</evidence>
<evidence type="ECO:0000256" key="9">
    <source>
        <dbReference type="ARBA" id="ARBA00025772"/>
    </source>
</evidence>
<keyword evidence="3" id="KW-1003">Cell membrane</keyword>
<evidence type="ECO:0000313" key="13">
    <source>
        <dbReference type="Proteomes" id="UP000483432"/>
    </source>
</evidence>
<feature type="domain" description="General secretion pathway GspH" evidence="11">
    <location>
        <begin position="46"/>
        <end position="150"/>
    </location>
</feature>
<comment type="similarity">
    <text evidence="9">Belongs to the GSP H family.</text>
</comment>
<dbReference type="AlphaFoldDB" id="A0A7C9TDV4"/>
<evidence type="ECO:0000256" key="1">
    <source>
        <dbReference type="ARBA" id="ARBA00004377"/>
    </source>
</evidence>
<evidence type="ECO:0000256" key="4">
    <source>
        <dbReference type="ARBA" id="ARBA00022481"/>
    </source>
</evidence>
<dbReference type="InterPro" id="IPR012902">
    <property type="entry name" value="N_methyl_site"/>
</dbReference>
<evidence type="ECO:0000259" key="11">
    <source>
        <dbReference type="Pfam" id="PF12019"/>
    </source>
</evidence>
<reference evidence="12 13" key="1">
    <citation type="submission" date="2019-09" db="EMBL/GenBank/DDBJ databases">
        <title>H2 Metabolism Revealed by Metagenomic Analysis in Subglacial Sediment of East Antarctica.</title>
        <authorList>
            <person name="Yang Z."/>
            <person name="Zhang Y."/>
            <person name="Lv Y."/>
            <person name="Yan W."/>
            <person name="Xiao X."/>
            <person name="Sun B."/>
            <person name="Ma H."/>
        </authorList>
    </citation>
    <scope>NUCLEOTIDE SEQUENCE [LARGE SCALE GENOMIC DNA]</scope>
    <source>
        <strain evidence="12">Bin2_2</strain>
    </source>
</reference>